<dbReference type="OrthoDB" id="10380171at2759"/>
<feature type="compositionally biased region" description="Polar residues" evidence="1">
    <location>
        <begin position="92"/>
        <end position="107"/>
    </location>
</feature>
<organism evidence="2 3">
    <name type="scientific">Trichoderma harzianum</name>
    <name type="common">Hypocrea lixii</name>
    <dbReference type="NCBI Taxonomy" id="5544"/>
    <lineage>
        <taxon>Eukaryota</taxon>
        <taxon>Fungi</taxon>
        <taxon>Dikarya</taxon>
        <taxon>Ascomycota</taxon>
        <taxon>Pezizomycotina</taxon>
        <taxon>Sordariomycetes</taxon>
        <taxon>Hypocreomycetidae</taxon>
        <taxon>Hypocreales</taxon>
        <taxon>Hypocreaceae</taxon>
        <taxon>Trichoderma</taxon>
    </lineage>
</organism>
<gene>
    <name evidence="2" type="ORF">THARTR1_10777</name>
</gene>
<name>A0A2K0TLR5_TRIHA</name>
<reference evidence="2 3" key="1">
    <citation type="submission" date="2017-02" db="EMBL/GenBank/DDBJ databases">
        <title>Genomes of Trichoderma spp. with biocontrol activity.</title>
        <authorList>
            <person name="Gardiner D."/>
            <person name="Kazan K."/>
            <person name="Vos C."/>
            <person name="Harvey P."/>
        </authorList>
    </citation>
    <scope>NUCLEOTIDE SEQUENCE [LARGE SCALE GENOMIC DNA]</scope>
    <source>
        <strain evidence="2 3">Tr1</strain>
    </source>
</reference>
<dbReference type="Proteomes" id="UP000236290">
    <property type="component" value="Unassembled WGS sequence"/>
</dbReference>
<protein>
    <submittedName>
        <fullName evidence="2">Uncharacterized protein</fullName>
    </submittedName>
</protein>
<sequence length="117" mass="12510">MPNVHLGVEAEPYISGVSPMESWVQPDNDSHLLFNISQMNGSIPDVDLDVAEASYQMRCFGITPQQPLGCNDNLEGPDFSPPWSSPGYSEMASPSSQAEITGPSDASLSPDIPICPT</sequence>
<accession>A0A2K0TLR5</accession>
<evidence type="ECO:0000256" key="1">
    <source>
        <dbReference type="SAM" id="MobiDB-lite"/>
    </source>
</evidence>
<feature type="region of interest" description="Disordered" evidence="1">
    <location>
        <begin position="69"/>
        <end position="117"/>
    </location>
</feature>
<proteinExistence type="predicted"/>
<comment type="caution">
    <text evidence="2">The sequence shown here is derived from an EMBL/GenBank/DDBJ whole genome shotgun (WGS) entry which is preliminary data.</text>
</comment>
<dbReference type="EMBL" id="MTYI01000271">
    <property type="protein sequence ID" value="PNP46455.1"/>
    <property type="molecule type" value="Genomic_DNA"/>
</dbReference>
<evidence type="ECO:0000313" key="3">
    <source>
        <dbReference type="Proteomes" id="UP000236290"/>
    </source>
</evidence>
<dbReference type="AlphaFoldDB" id="A0A2K0TLR5"/>
<evidence type="ECO:0000313" key="2">
    <source>
        <dbReference type="EMBL" id="PNP46455.1"/>
    </source>
</evidence>